<name>A0ABQ8MLQ1_LABRO</name>
<evidence type="ECO:0000313" key="1">
    <source>
        <dbReference type="EMBL" id="KAI2663511.1"/>
    </source>
</evidence>
<accession>A0ABQ8MLQ1</accession>
<keyword evidence="2" id="KW-1185">Reference proteome</keyword>
<evidence type="ECO:0000313" key="2">
    <source>
        <dbReference type="Proteomes" id="UP000830375"/>
    </source>
</evidence>
<sequence length="107" mass="12366">MPLRMTHEGDLRNAMDDVFSSKPNDQKCGFCLSGWTGNSWFHHRAGRMTQHCVRSAAKERQVCRELYRKLNQTCWIRVLRISRETGVRSTGFYSMTCDQTVGGQMDC</sequence>
<protein>
    <submittedName>
        <fullName evidence="1">Uncharacterized protein</fullName>
    </submittedName>
</protein>
<comment type="caution">
    <text evidence="1">The sequence shown here is derived from an EMBL/GenBank/DDBJ whole genome shotgun (WGS) entry which is preliminary data.</text>
</comment>
<dbReference type="Proteomes" id="UP000830375">
    <property type="component" value="Unassembled WGS sequence"/>
</dbReference>
<proteinExistence type="predicted"/>
<reference evidence="1 2" key="1">
    <citation type="submission" date="2022-01" db="EMBL/GenBank/DDBJ databases">
        <title>A high-quality chromosome-level genome assembly of rohu carp, Labeo rohita.</title>
        <authorList>
            <person name="Arick M.A. II"/>
            <person name="Hsu C.-Y."/>
            <person name="Magbanua Z."/>
            <person name="Pechanova O."/>
            <person name="Grover C."/>
            <person name="Miller E."/>
            <person name="Thrash A."/>
            <person name="Ezzel L."/>
            <person name="Alam S."/>
            <person name="Benzie J."/>
            <person name="Hamilton M."/>
            <person name="Karsi A."/>
            <person name="Lawrence M.L."/>
            <person name="Peterson D.G."/>
        </authorList>
    </citation>
    <scope>NUCLEOTIDE SEQUENCE [LARGE SCALE GENOMIC DNA]</scope>
    <source>
        <strain evidence="2">BAU-BD-2019</strain>
        <tissue evidence="1">Blood</tissue>
    </source>
</reference>
<dbReference type="EMBL" id="JACTAM010000006">
    <property type="protein sequence ID" value="KAI2663511.1"/>
    <property type="molecule type" value="Genomic_DNA"/>
</dbReference>
<organism evidence="1 2">
    <name type="scientific">Labeo rohita</name>
    <name type="common">Indian major carp</name>
    <name type="synonym">Cyprinus rohita</name>
    <dbReference type="NCBI Taxonomy" id="84645"/>
    <lineage>
        <taxon>Eukaryota</taxon>
        <taxon>Metazoa</taxon>
        <taxon>Chordata</taxon>
        <taxon>Craniata</taxon>
        <taxon>Vertebrata</taxon>
        <taxon>Euteleostomi</taxon>
        <taxon>Actinopterygii</taxon>
        <taxon>Neopterygii</taxon>
        <taxon>Teleostei</taxon>
        <taxon>Ostariophysi</taxon>
        <taxon>Cypriniformes</taxon>
        <taxon>Cyprinidae</taxon>
        <taxon>Labeoninae</taxon>
        <taxon>Labeonini</taxon>
        <taxon>Labeo</taxon>
    </lineage>
</organism>
<gene>
    <name evidence="1" type="ORF">H4Q32_012054</name>
</gene>